<proteinExistence type="predicted"/>
<dbReference type="Proteomes" id="UP001597451">
    <property type="component" value="Unassembled WGS sequence"/>
</dbReference>
<reference evidence="3" key="1">
    <citation type="journal article" date="2019" name="Int. J. Syst. Evol. Microbiol.">
        <title>The Global Catalogue of Microorganisms (GCM) 10K type strain sequencing project: providing services to taxonomists for standard genome sequencing and annotation.</title>
        <authorList>
            <consortium name="The Broad Institute Genomics Platform"/>
            <consortium name="The Broad Institute Genome Sequencing Center for Infectious Disease"/>
            <person name="Wu L."/>
            <person name="Ma J."/>
        </authorList>
    </citation>
    <scope>NUCLEOTIDE SEQUENCE [LARGE SCALE GENOMIC DNA]</scope>
    <source>
        <strain evidence="3">TISTR 1858</strain>
    </source>
</reference>
<evidence type="ECO:0000313" key="2">
    <source>
        <dbReference type="EMBL" id="MFD2630446.1"/>
    </source>
</evidence>
<evidence type="ECO:0000313" key="3">
    <source>
        <dbReference type="Proteomes" id="UP001597451"/>
    </source>
</evidence>
<feature type="transmembrane region" description="Helical" evidence="1">
    <location>
        <begin position="113"/>
        <end position="140"/>
    </location>
</feature>
<keyword evidence="1" id="KW-1133">Transmembrane helix</keyword>
<dbReference type="RefSeq" id="WP_379563712.1">
    <property type="nucleotide sequence ID" value="NZ_JBHUMX010000042.1"/>
</dbReference>
<accession>A0ABW5Q4M2</accession>
<gene>
    <name evidence="2" type="ORF">ACFSUN_16810</name>
</gene>
<protein>
    <submittedName>
        <fullName evidence="2">DUF2812 domain-containing protein</fullName>
    </submittedName>
</protein>
<keyword evidence="1" id="KW-0812">Transmembrane</keyword>
<keyword evidence="1" id="KW-0472">Membrane</keyword>
<feature type="transmembrane region" description="Helical" evidence="1">
    <location>
        <begin position="152"/>
        <end position="175"/>
    </location>
</feature>
<sequence length="182" mass="21377">MKRVFRPFWSFDIKKTESWLNSMAQDGYNLVNLRTVTSLFIFERQDSHNSEPLYHHIAYEKSDKNPLSPPLERDGWELAMQISTWSILRTTKPARERKSFPVREGLIKRNRNLLYLFGGMTVYTSLTTILFLLLSGLTLFQNGMLTIEVNPFWLVTLTLAILLWTIAPYCTVYLYKGNKRFL</sequence>
<organism evidence="2 3">
    <name type="scientific">Oceanobacillus kapialis</name>
    <dbReference type="NCBI Taxonomy" id="481353"/>
    <lineage>
        <taxon>Bacteria</taxon>
        <taxon>Bacillati</taxon>
        <taxon>Bacillota</taxon>
        <taxon>Bacilli</taxon>
        <taxon>Bacillales</taxon>
        <taxon>Bacillaceae</taxon>
        <taxon>Oceanobacillus</taxon>
    </lineage>
</organism>
<dbReference type="Pfam" id="PF11193">
    <property type="entry name" value="DUF2812"/>
    <property type="match status" value="1"/>
</dbReference>
<comment type="caution">
    <text evidence="2">The sequence shown here is derived from an EMBL/GenBank/DDBJ whole genome shotgun (WGS) entry which is preliminary data.</text>
</comment>
<dbReference type="InterPro" id="IPR021359">
    <property type="entry name" value="DUF2812"/>
</dbReference>
<name>A0ABW5Q4M2_9BACI</name>
<evidence type="ECO:0000256" key="1">
    <source>
        <dbReference type="SAM" id="Phobius"/>
    </source>
</evidence>
<keyword evidence="3" id="KW-1185">Reference proteome</keyword>
<dbReference type="EMBL" id="JBHUMX010000042">
    <property type="protein sequence ID" value="MFD2630446.1"/>
    <property type="molecule type" value="Genomic_DNA"/>
</dbReference>